<dbReference type="SUPFAM" id="SSF51735">
    <property type="entry name" value="NAD(P)-binding Rossmann-fold domains"/>
    <property type="match status" value="1"/>
</dbReference>
<dbReference type="InterPro" id="IPR055170">
    <property type="entry name" value="GFO_IDH_MocA-like_dom"/>
</dbReference>
<evidence type="ECO:0000313" key="3">
    <source>
        <dbReference type="EMBL" id="RCL74711.1"/>
    </source>
</evidence>
<sequence length="349" mass="38930">MAKINQINVGVIGVGWVGGIRATACKKNPVIDKLYIAEIDKNRQRELKKELKPDVITDNWKDLVDNKDVDAVVISMTPETKRFPLVMECLEKGKHVFVEKPLAPTIQEADEALQLAKKNNLKLTIGYSRRFDPRYAYMNKALKGGLIGEPVTCLISRHSTRELGMKITGRSNLSPASIAGVHDFDYILWAMQPRMPVRVYSQTSGKLFSKDSDNPDHQWCMITMDDGTTITIGIGWILPPHTPNYVQAFIEIVGTEGTLTIDDSHKDIQLSTIKDGIQYPMSSMPGEQIDHVFAGSMHEEVNHFISAIVFDHPVMISGEEAKLVMQVAQAADMSVELGEPISLPRNDFI</sequence>
<dbReference type="InterPro" id="IPR051450">
    <property type="entry name" value="Gfo/Idh/MocA_Oxidoreductases"/>
</dbReference>
<evidence type="ECO:0000259" key="1">
    <source>
        <dbReference type="Pfam" id="PF01408"/>
    </source>
</evidence>
<comment type="caution">
    <text evidence="3">The sequence shown here is derived from an EMBL/GenBank/DDBJ whole genome shotgun (WGS) entry which is preliminary data.</text>
</comment>
<dbReference type="Gene3D" id="3.30.360.10">
    <property type="entry name" value="Dihydrodipicolinate Reductase, domain 2"/>
    <property type="match status" value="1"/>
</dbReference>
<organism evidence="3 4">
    <name type="scientific">PS1 clade bacterium</name>
    <dbReference type="NCBI Taxonomy" id="2175152"/>
    <lineage>
        <taxon>Bacteria</taxon>
        <taxon>Pseudomonadati</taxon>
        <taxon>Pseudomonadota</taxon>
        <taxon>Alphaproteobacteria</taxon>
        <taxon>PS1 clade</taxon>
    </lineage>
</organism>
<accession>A0A368DU18</accession>
<dbReference type="Gene3D" id="3.40.50.720">
    <property type="entry name" value="NAD(P)-binding Rossmann-like Domain"/>
    <property type="match status" value="1"/>
</dbReference>
<dbReference type="InterPro" id="IPR000683">
    <property type="entry name" value="Gfo/Idh/MocA-like_OxRdtase_N"/>
</dbReference>
<gene>
    <name evidence="3" type="ORF">DBW71_00780</name>
</gene>
<feature type="domain" description="GFO/IDH/MocA-like oxidoreductase" evidence="2">
    <location>
        <begin position="137"/>
        <end position="259"/>
    </location>
</feature>
<dbReference type="InterPro" id="IPR036291">
    <property type="entry name" value="NAD(P)-bd_dom_sf"/>
</dbReference>
<reference evidence="3 4" key="1">
    <citation type="journal article" date="2018" name="Microbiome">
        <title>Fine metagenomic profile of the Mediterranean stratified and mixed water columns revealed by assembly and recruitment.</title>
        <authorList>
            <person name="Haro-Moreno J.M."/>
            <person name="Lopez-Perez M."/>
            <person name="De La Torre J.R."/>
            <person name="Picazo A."/>
            <person name="Camacho A."/>
            <person name="Rodriguez-Valera F."/>
        </authorList>
    </citation>
    <scope>NUCLEOTIDE SEQUENCE [LARGE SCALE GENOMIC DNA]</scope>
    <source>
        <strain evidence="3">MED-G57</strain>
    </source>
</reference>
<protein>
    <submittedName>
        <fullName evidence="3">Gfo/Idh/MocA family oxidoreductase</fullName>
    </submittedName>
</protein>
<dbReference type="Pfam" id="PF01408">
    <property type="entry name" value="GFO_IDH_MocA"/>
    <property type="match status" value="1"/>
</dbReference>
<dbReference type="SUPFAM" id="SSF55347">
    <property type="entry name" value="Glyceraldehyde-3-phosphate dehydrogenase-like, C-terminal domain"/>
    <property type="match status" value="1"/>
</dbReference>
<feature type="domain" description="Gfo/Idh/MocA-like oxidoreductase N-terminal" evidence="1">
    <location>
        <begin position="7"/>
        <end position="127"/>
    </location>
</feature>
<proteinExistence type="predicted"/>
<name>A0A368DU18_9PROT</name>
<dbReference type="PANTHER" id="PTHR43377:SF1">
    <property type="entry name" value="BILIVERDIN REDUCTASE A"/>
    <property type="match status" value="1"/>
</dbReference>
<dbReference type="Proteomes" id="UP000253570">
    <property type="component" value="Unassembled WGS sequence"/>
</dbReference>
<dbReference type="GO" id="GO:0000166">
    <property type="term" value="F:nucleotide binding"/>
    <property type="evidence" value="ECO:0007669"/>
    <property type="project" value="InterPro"/>
</dbReference>
<evidence type="ECO:0000313" key="4">
    <source>
        <dbReference type="Proteomes" id="UP000253570"/>
    </source>
</evidence>
<dbReference type="PANTHER" id="PTHR43377">
    <property type="entry name" value="BILIVERDIN REDUCTASE A"/>
    <property type="match status" value="1"/>
</dbReference>
<dbReference type="EMBL" id="QOQD01000001">
    <property type="protein sequence ID" value="RCL74711.1"/>
    <property type="molecule type" value="Genomic_DNA"/>
</dbReference>
<dbReference type="AlphaFoldDB" id="A0A368DU18"/>
<evidence type="ECO:0000259" key="2">
    <source>
        <dbReference type="Pfam" id="PF22725"/>
    </source>
</evidence>
<dbReference type="Pfam" id="PF22725">
    <property type="entry name" value="GFO_IDH_MocA_C3"/>
    <property type="match status" value="1"/>
</dbReference>